<sequence length="114" mass="12305">MFPGGKINPKKMKQMMKQLGMEMETLEDVRRIVIETGAGDYVFDQAEVVATIMQGVTTYQITGDARFEPAELEIPEDDVKLVMEQTGAGADAAREALKAAGGDIAEAILRLTGA</sequence>
<evidence type="ECO:0000259" key="6">
    <source>
        <dbReference type="PROSITE" id="PS51151"/>
    </source>
</evidence>
<dbReference type="Pfam" id="PF01849">
    <property type="entry name" value="NAC"/>
    <property type="match status" value="1"/>
</dbReference>
<reference evidence="7" key="1">
    <citation type="submission" date="2017-11" db="EMBL/GenBank/DDBJ databases">
        <title>Isolation and Characterization of Methanofollis Species from Methane Seep Offshore SW Taiwan.</title>
        <authorList>
            <person name="Teng N.-H."/>
            <person name="Lai M.-C."/>
            <person name="Chen S.-C."/>
        </authorList>
    </citation>
    <scope>NUCLEOTIDE SEQUENCE [LARGE SCALE GENOMIC DNA]</scope>
    <source>
        <strain evidence="7">FWC-SCC2</strain>
    </source>
</reference>
<dbReference type="InterPro" id="IPR009060">
    <property type="entry name" value="UBA-like_sf"/>
</dbReference>
<evidence type="ECO:0000256" key="3">
    <source>
        <dbReference type="ARBA" id="ARBA00022927"/>
    </source>
</evidence>
<comment type="function">
    <text evidence="4">Contacts the emerging nascent chain on the ribosome.</text>
</comment>
<protein>
    <recommendedName>
        <fullName evidence="4 5">Nascent polypeptide-associated complex protein</fullName>
    </recommendedName>
</protein>
<dbReference type="CDD" id="cd14359">
    <property type="entry name" value="UBA_AeNAC"/>
    <property type="match status" value="1"/>
</dbReference>
<accession>A0A483CL34</accession>
<keyword evidence="8" id="KW-1185">Reference proteome</keyword>
<dbReference type="RefSeq" id="WP_130647432.1">
    <property type="nucleotide sequence ID" value="NZ_PGCL01000004.1"/>
</dbReference>
<comment type="similarity">
    <text evidence="4">Belongs to the NAC-alpha family.</text>
</comment>
<evidence type="ECO:0000313" key="8">
    <source>
        <dbReference type="Proteomes" id="UP000292580"/>
    </source>
</evidence>
<dbReference type="SMART" id="SM01407">
    <property type="entry name" value="NAC"/>
    <property type="match status" value="1"/>
</dbReference>
<evidence type="ECO:0000256" key="4">
    <source>
        <dbReference type="HAMAP-Rule" id="MF_00814"/>
    </source>
</evidence>
<dbReference type="GO" id="GO:0015031">
    <property type="term" value="P:protein transport"/>
    <property type="evidence" value="ECO:0007669"/>
    <property type="project" value="UniProtKB-UniRule"/>
</dbReference>
<name>A0A483CL34_9EURY</name>
<dbReference type="NCBIfam" id="TIGR00264">
    <property type="entry name" value="archaeal-type nascent polypeptide-associated complex protein"/>
    <property type="match status" value="1"/>
</dbReference>
<dbReference type="Gene3D" id="2.20.70.30">
    <property type="entry name" value="Nascent polypeptide-associated complex domain"/>
    <property type="match status" value="1"/>
</dbReference>
<organism evidence="7 8">
    <name type="scientific">Methanofollis fontis</name>
    <dbReference type="NCBI Taxonomy" id="2052832"/>
    <lineage>
        <taxon>Archaea</taxon>
        <taxon>Methanobacteriati</taxon>
        <taxon>Methanobacteriota</taxon>
        <taxon>Stenosarchaea group</taxon>
        <taxon>Methanomicrobia</taxon>
        <taxon>Methanomicrobiales</taxon>
        <taxon>Methanomicrobiaceae</taxon>
        <taxon>Methanofollis</taxon>
    </lineage>
</organism>
<evidence type="ECO:0000256" key="5">
    <source>
        <dbReference type="NCBIfam" id="TIGR00264"/>
    </source>
</evidence>
<gene>
    <name evidence="4" type="primary">nac</name>
    <name evidence="7" type="ORF">CUJ86_09955</name>
</gene>
<keyword evidence="1 4" id="KW-0813">Transport</keyword>
<dbReference type="InterPro" id="IPR002715">
    <property type="entry name" value="Nas_poly-pep-assoc_cplx_dom"/>
</dbReference>
<dbReference type="AlphaFoldDB" id="A0A483CL34"/>
<dbReference type="InterPro" id="IPR038187">
    <property type="entry name" value="NAC_A/B_dom_sf"/>
</dbReference>
<evidence type="ECO:0000313" key="7">
    <source>
        <dbReference type="EMBL" id="TAJ43658.1"/>
    </source>
</evidence>
<keyword evidence="2 4" id="KW-0694">RNA-binding</keyword>
<dbReference type="EMBL" id="PGCL01000004">
    <property type="protein sequence ID" value="TAJ43658.1"/>
    <property type="molecule type" value="Genomic_DNA"/>
</dbReference>
<dbReference type="GO" id="GO:0003723">
    <property type="term" value="F:RNA binding"/>
    <property type="evidence" value="ECO:0007669"/>
    <property type="project" value="UniProtKB-UniRule"/>
</dbReference>
<dbReference type="Proteomes" id="UP000292580">
    <property type="component" value="Unassembled WGS sequence"/>
</dbReference>
<keyword evidence="3 4" id="KW-0653">Protein transport</keyword>
<comment type="subunit">
    <text evidence="4">Homodimer. Interacts with the ribosome. Binds ribosomal RNA.</text>
</comment>
<evidence type="ECO:0000256" key="2">
    <source>
        <dbReference type="ARBA" id="ARBA00022884"/>
    </source>
</evidence>
<dbReference type="OrthoDB" id="53273at2157"/>
<proteinExistence type="inferred from homology"/>
<dbReference type="InterPro" id="IPR005231">
    <property type="entry name" value="NAC_arc"/>
</dbReference>
<dbReference type="SUPFAM" id="SSF46934">
    <property type="entry name" value="UBA-like"/>
    <property type="match status" value="1"/>
</dbReference>
<comment type="caution">
    <text evidence="7">The sequence shown here is derived from an EMBL/GenBank/DDBJ whole genome shotgun (WGS) entry which is preliminary data.</text>
</comment>
<dbReference type="PROSITE" id="PS51151">
    <property type="entry name" value="NAC_AB"/>
    <property type="match status" value="1"/>
</dbReference>
<evidence type="ECO:0000256" key="1">
    <source>
        <dbReference type="ARBA" id="ARBA00022448"/>
    </source>
</evidence>
<feature type="domain" description="NAC-A/B" evidence="6">
    <location>
        <begin position="6"/>
        <end position="74"/>
    </location>
</feature>
<dbReference type="HAMAP" id="MF_00814">
    <property type="entry name" value="NAC_arch"/>
    <property type="match status" value="1"/>
</dbReference>
<dbReference type="Gene3D" id="1.10.8.10">
    <property type="entry name" value="DNA helicase RuvA subunit, C-terminal domain"/>
    <property type="match status" value="1"/>
</dbReference>